<evidence type="ECO:0000256" key="1">
    <source>
        <dbReference type="ARBA" id="ARBA00007992"/>
    </source>
</evidence>
<gene>
    <name evidence="7" type="ORF">NLU13_1477</name>
</gene>
<evidence type="ECO:0000313" key="8">
    <source>
        <dbReference type="Proteomes" id="UP001175261"/>
    </source>
</evidence>
<dbReference type="Pfam" id="PF01494">
    <property type="entry name" value="FAD_binding_3"/>
    <property type="match status" value="1"/>
</dbReference>
<keyword evidence="4" id="KW-0560">Oxidoreductase</keyword>
<keyword evidence="5" id="KW-0503">Monooxygenase</keyword>
<comment type="caution">
    <text evidence="7">The sequence shown here is derived from an EMBL/GenBank/DDBJ whole genome shotgun (WGS) entry which is preliminary data.</text>
</comment>
<protein>
    <recommendedName>
        <fullName evidence="6">FAD-binding domain-containing protein</fullName>
    </recommendedName>
</protein>
<dbReference type="PANTHER" id="PTHR13789">
    <property type="entry name" value="MONOOXYGENASE"/>
    <property type="match status" value="1"/>
</dbReference>
<dbReference type="InterPro" id="IPR050493">
    <property type="entry name" value="FAD-dep_Monooxygenase_BioMet"/>
</dbReference>
<evidence type="ECO:0000256" key="2">
    <source>
        <dbReference type="ARBA" id="ARBA00022630"/>
    </source>
</evidence>
<dbReference type="PRINTS" id="PR00420">
    <property type="entry name" value="RNGMNOXGNASE"/>
</dbReference>
<dbReference type="InterPro" id="IPR002938">
    <property type="entry name" value="FAD-bd"/>
</dbReference>
<proteinExistence type="inferred from homology"/>
<dbReference type="GO" id="GO:0071949">
    <property type="term" value="F:FAD binding"/>
    <property type="evidence" value="ECO:0007669"/>
    <property type="project" value="InterPro"/>
</dbReference>
<dbReference type="GO" id="GO:0004497">
    <property type="term" value="F:monooxygenase activity"/>
    <property type="evidence" value="ECO:0007669"/>
    <property type="project" value="UniProtKB-KW"/>
</dbReference>
<dbReference type="SUPFAM" id="SSF51905">
    <property type="entry name" value="FAD/NAD(P)-binding domain"/>
    <property type="match status" value="1"/>
</dbReference>
<sequence length="471" mass="52334">MKVIIVGAGVAGLATYLQLQKRLPTPSSHTIIVYEAHKDRSSSHIKPRPLPGPEALAVTDSAEVVGNMIALTPTTMRVLHYIDKDLHDLFRSRGCQNEAYLFKTARGHSLGMRPTDDGRRPSERTVSCPRALLRKCLLDFVGERNIQYQRVVAVHLEPGARPVVRLADGREESADLVLGADGVRSVVKTAILGPIQDAAQFSPHYEGFCGVGGFMKMNQKDLLATSVQGYGNIVFTFGPTGSFGYCLAAPPEQQVLGWWSNWGHAHIPESNVMDPDEIRRQLHERHGDSKDPIIQQIIQSSTTDRIYPIWTTPELPVWSAHGAVLLGDAAHTLPATSGQGAGQALEDSVVFSLLLSHYLLDDAAEPNHDISDAQVIQLAAQGLFEIQAPRVAAIKTRSRNLYLSKKRITSVLLEYVYYLYLYILIKIPLLSNVILGSVFDVQDDFDLEERVQKYLMKRKEDLREKKLNHHP</sequence>
<dbReference type="AlphaFoldDB" id="A0AA39GRU0"/>
<keyword evidence="2" id="KW-0285">Flavoprotein</keyword>
<organism evidence="7 8">
    <name type="scientific">Sarocladium strictum</name>
    <name type="common">Black bundle disease fungus</name>
    <name type="synonym">Acremonium strictum</name>
    <dbReference type="NCBI Taxonomy" id="5046"/>
    <lineage>
        <taxon>Eukaryota</taxon>
        <taxon>Fungi</taxon>
        <taxon>Dikarya</taxon>
        <taxon>Ascomycota</taxon>
        <taxon>Pezizomycotina</taxon>
        <taxon>Sordariomycetes</taxon>
        <taxon>Hypocreomycetidae</taxon>
        <taxon>Hypocreales</taxon>
        <taxon>Sarocladiaceae</taxon>
        <taxon>Sarocladium</taxon>
    </lineage>
</organism>
<dbReference type="EMBL" id="JAPDFR010000001">
    <property type="protein sequence ID" value="KAK0391979.1"/>
    <property type="molecule type" value="Genomic_DNA"/>
</dbReference>
<evidence type="ECO:0000256" key="5">
    <source>
        <dbReference type="ARBA" id="ARBA00023033"/>
    </source>
</evidence>
<comment type="similarity">
    <text evidence="1">Belongs to the paxM FAD-dependent monooxygenase family.</text>
</comment>
<evidence type="ECO:0000256" key="3">
    <source>
        <dbReference type="ARBA" id="ARBA00022827"/>
    </source>
</evidence>
<dbReference type="Proteomes" id="UP001175261">
    <property type="component" value="Unassembled WGS sequence"/>
</dbReference>
<dbReference type="PANTHER" id="PTHR13789:SF309">
    <property type="entry name" value="PUTATIVE (AFU_ORTHOLOGUE AFUA_6G14510)-RELATED"/>
    <property type="match status" value="1"/>
</dbReference>
<keyword evidence="3" id="KW-0274">FAD</keyword>
<evidence type="ECO:0000313" key="7">
    <source>
        <dbReference type="EMBL" id="KAK0391979.1"/>
    </source>
</evidence>
<accession>A0AA39GRU0</accession>
<dbReference type="Gene3D" id="3.50.50.60">
    <property type="entry name" value="FAD/NAD(P)-binding domain"/>
    <property type="match status" value="1"/>
</dbReference>
<keyword evidence="8" id="KW-1185">Reference proteome</keyword>
<reference evidence="7" key="1">
    <citation type="submission" date="2022-10" db="EMBL/GenBank/DDBJ databases">
        <title>Determination and structural analysis of whole genome sequence of Sarocladium strictum F4-1.</title>
        <authorList>
            <person name="Hu L."/>
            <person name="Jiang Y."/>
        </authorList>
    </citation>
    <scope>NUCLEOTIDE SEQUENCE</scope>
    <source>
        <strain evidence="7">F4-1</strain>
    </source>
</reference>
<evidence type="ECO:0000259" key="6">
    <source>
        <dbReference type="Pfam" id="PF01494"/>
    </source>
</evidence>
<feature type="domain" description="FAD-binding" evidence="6">
    <location>
        <begin position="121"/>
        <end position="369"/>
    </location>
</feature>
<name>A0AA39GRU0_SARSR</name>
<dbReference type="InterPro" id="IPR036188">
    <property type="entry name" value="FAD/NAD-bd_sf"/>
</dbReference>
<evidence type="ECO:0000256" key="4">
    <source>
        <dbReference type="ARBA" id="ARBA00023002"/>
    </source>
</evidence>